<sequence length="47" mass="5337">MLISGLKVLTAAYIVVKIFEKNNRNLANPECKNFIFAIAKKHFSHFG</sequence>
<reference evidence="1" key="1">
    <citation type="journal article" date="2021" name="Microb. Physiol.">
        <title>Proteogenomic Insights into the Physiology of Marine, Sulfate-Reducing, Filamentous Desulfonema limicola and Desulfonema magnum.</title>
        <authorList>
            <person name="Schnaars V."/>
            <person name="Wohlbrand L."/>
            <person name="Scheve S."/>
            <person name="Hinrichs C."/>
            <person name="Reinhardt R."/>
            <person name="Rabus R."/>
        </authorList>
    </citation>
    <scope>NUCLEOTIDE SEQUENCE</scope>
    <source>
        <strain evidence="1">4be13</strain>
    </source>
</reference>
<evidence type="ECO:0000313" key="1">
    <source>
        <dbReference type="EMBL" id="QTA84329.1"/>
    </source>
</evidence>
<organism evidence="1 2">
    <name type="scientific">Desulfonema magnum</name>
    <dbReference type="NCBI Taxonomy" id="45655"/>
    <lineage>
        <taxon>Bacteria</taxon>
        <taxon>Pseudomonadati</taxon>
        <taxon>Thermodesulfobacteriota</taxon>
        <taxon>Desulfobacteria</taxon>
        <taxon>Desulfobacterales</taxon>
        <taxon>Desulfococcaceae</taxon>
        <taxon>Desulfonema</taxon>
    </lineage>
</organism>
<evidence type="ECO:0000313" key="2">
    <source>
        <dbReference type="Proteomes" id="UP000663722"/>
    </source>
</evidence>
<dbReference type="AlphaFoldDB" id="A0A975GK34"/>
<accession>A0A975GK34</accession>
<name>A0A975GK34_9BACT</name>
<gene>
    <name evidence="1" type="ORF">dnm_003230</name>
</gene>
<protein>
    <submittedName>
        <fullName evidence="1">Uncharacterized protein</fullName>
    </submittedName>
</protein>
<dbReference type="Proteomes" id="UP000663722">
    <property type="component" value="Chromosome"/>
</dbReference>
<keyword evidence="2" id="KW-1185">Reference proteome</keyword>
<proteinExistence type="predicted"/>
<dbReference type="KEGG" id="dmm:dnm_003230"/>
<dbReference type="EMBL" id="CP061800">
    <property type="protein sequence ID" value="QTA84329.1"/>
    <property type="molecule type" value="Genomic_DNA"/>
</dbReference>